<evidence type="ECO:0000259" key="1">
    <source>
        <dbReference type="Pfam" id="PF13842"/>
    </source>
</evidence>
<feature type="domain" description="PiggyBac transposable element-derived protein 4 C-terminal zinc-finger" evidence="1">
    <location>
        <begin position="502"/>
        <end position="549"/>
    </location>
</feature>
<proteinExistence type="predicted"/>
<evidence type="ECO:0000313" key="3">
    <source>
        <dbReference type="EMBL" id="CAF0814755.1"/>
    </source>
</evidence>
<evidence type="ECO:0000313" key="7">
    <source>
        <dbReference type="Proteomes" id="UP000663829"/>
    </source>
</evidence>
<dbReference type="InterPro" id="IPR032718">
    <property type="entry name" value="PGBD4_Znf_C"/>
</dbReference>
<dbReference type="OrthoDB" id="9985837at2759"/>
<dbReference type="Pfam" id="PF13842">
    <property type="entry name" value="zf-Tnp_2"/>
    <property type="match status" value="1"/>
</dbReference>
<evidence type="ECO:0000313" key="5">
    <source>
        <dbReference type="EMBL" id="CAF3600767.1"/>
    </source>
</evidence>
<dbReference type="PANTHER" id="PTHR46599">
    <property type="entry name" value="PIGGYBAC TRANSPOSABLE ELEMENT-DERIVED PROTEIN 4"/>
    <property type="match status" value="1"/>
</dbReference>
<dbReference type="EMBL" id="CAJNOK010005351">
    <property type="protein sequence ID" value="CAF0969595.1"/>
    <property type="molecule type" value="Genomic_DNA"/>
</dbReference>
<dbReference type="EMBL" id="CAJNOQ010000561">
    <property type="protein sequence ID" value="CAF0814755.1"/>
    <property type="molecule type" value="Genomic_DNA"/>
</dbReference>
<dbReference type="PANTHER" id="PTHR46599:SF3">
    <property type="entry name" value="PIGGYBAC TRANSPOSABLE ELEMENT-DERIVED PROTEIN 4"/>
    <property type="match status" value="1"/>
</dbReference>
<dbReference type="EMBL" id="CAJOBA010005357">
    <property type="protein sequence ID" value="CAF3741109.1"/>
    <property type="molecule type" value="Genomic_DNA"/>
</dbReference>
<evidence type="ECO:0000259" key="2">
    <source>
        <dbReference type="Pfam" id="PF13843"/>
    </source>
</evidence>
<dbReference type="Proteomes" id="UP000681722">
    <property type="component" value="Unassembled WGS sequence"/>
</dbReference>
<dbReference type="EMBL" id="CAJOBC010000561">
    <property type="protein sequence ID" value="CAF3600767.1"/>
    <property type="molecule type" value="Genomic_DNA"/>
</dbReference>
<comment type="caution">
    <text evidence="3">The sequence shown here is derived from an EMBL/GenBank/DDBJ whole genome shotgun (WGS) entry which is preliminary data.</text>
</comment>
<dbReference type="Proteomes" id="UP000682733">
    <property type="component" value="Unassembled WGS sequence"/>
</dbReference>
<feature type="domain" description="PiggyBac transposable element-derived protein" evidence="2">
    <location>
        <begin position="96"/>
        <end position="452"/>
    </location>
</feature>
<reference evidence="3" key="1">
    <citation type="submission" date="2021-02" db="EMBL/GenBank/DDBJ databases">
        <authorList>
            <person name="Nowell W R."/>
        </authorList>
    </citation>
    <scope>NUCLEOTIDE SEQUENCE</scope>
</reference>
<accession>A0A813THU1</accession>
<name>A0A813THU1_9BILA</name>
<dbReference type="Pfam" id="PF13843">
    <property type="entry name" value="DDE_Tnp_1_7"/>
    <property type="match status" value="1"/>
</dbReference>
<protein>
    <recommendedName>
        <fullName evidence="8">PiggyBac transposable element-derived protein 4-like</fullName>
    </recommendedName>
</protein>
<dbReference type="Proteomes" id="UP000663829">
    <property type="component" value="Unassembled WGS sequence"/>
</dbReference>
<sequence>MATARRSSSSKCKKSVEIGYEFCFADDQSEGSESEGEEDTIDYAQEISEDISELTLDTDFTPNFSWIRSNFMPNLFKFIGEPGVSSEFPCTENSQPIDFFENFFDKTLMTFIMEQTNLYHDQNSSVYKNSHMAEWYDSTVSELYVMIATILLMSHITKHKIRDYWSTNYLLETRIFGKLFTRDRFRSLLSCLHFCDNNNGNNVNDPLNKIRTIYNIIKHKFQAAFYPYKNICIDESLMLYKGRLYFKQYIPSKRSRFGIKFFVLCDCKTGYILQFIIYTGKSTEINLDKQLGITGSLVTNMMEKYNGKGHVIYMDNFYTSPILFEYLYNKKVGACGTVKSNRIGLPKFDNQKSGQMSYYNTNKLLYMKWTDKRDVHMLSSIHQPNMTTLEKINPKTNQNIVKPDCVLDYNKNMGLVDKSDMMMHISESIRKSTKWYKKLFIHIIDMTILNCFILYKEITKKNISFIDFSMQIIGQIIEKYGFQVKTQRGRPSLDNPSRLIERHFISTIPENKQRRCVVCSAHNIAKKTRYECTECNVGLCIDVCFKNFHTLKDY</sequence>
<evidence type="ECO:0008006" key="8">
    <source>
        <dbReference type="Google" id="ProtNLM"/>
    </source>
</evidence>
<gene>
    <name evidence="3" type="ORF">GPM918_LOCUS4226</name>
    <name evidence="4" type="ORF">OVA965_LOCUS13028</name>
    <name evidence="5" type="ORF">SRO942_LOCUS4226</name>
    <name evidence="6" type="ORF">TMI583_LOCUS13032</name>
</gene>
<dbReference type="InterPro" id="IPR029526">
    <property type="entry name" value="PGBD"/>
</dbReference>
<evidence type="ECO:0000313" key="6">
    <source>
        <dbReference type="EMBL" id="CAF3741109.1"/>
    </source>
</evidence>
<evidence type="ECO:0000313" key="4">
    <source>
        <dbReference type="EMBL" id="CAF0969595.1"/>
    </source>
</evidence>
<keyword evidence="7" id="KW-1185">Reference proteome</keyword>
<dbReference type="Proteomes" id="UP000677228">
    <property type="component" value="Unassembled WGS sequence"/>
</dbReference>
<dbReference type="AlphaFoldDB" id="A0A813THU1"/>
<organism evidence="3 7">
    <name type="scientific">Didymodactylos carnosus</name>
    <dbReference type="NCBI Taxonomy" id="1234261"/>
    <lineage>
        <taxon>Eukaryota</taxon>
        <taxon>Metazoa</taxon>
        <taxon>Spiralia</taxon>
        <taxon>Gnathifera</taxon>
        <taxon>Rotifera</taxon>
        <taxon>Eurotatoria</taxon>
        <taxon>Bdelloidea</taxon>
        <taxon>Philodinida</taxon>
        <taxon>Philodinidae</taxon>
        <taxon>Didymodactylos</taxon>
    </lineage>
</organism>